<dbReference type="EMBL" id="FZOR01000020">
    <property type="protein sequence ID" value="SNT22839.1"/>
    <property type="molecule type" value="Genomic_DNA"/>
</dbReference>
<evidence type="ECO:0008006" key="4">
    <source>
        <dbReference type="Google" id="ProtNLM"/>
    </source>
</evidence>
<evidence type="ECO:0000313" key="3">
    <source>
        <dbReference type="Proteomes" id="UP000198318"/>
    </source>
</evidence>
<organism evidence="1 3">
    <name type="scientific">Actinomadura meyerae</name>
    <dbReference type="NCBI Taxonomy" id="240840"/>
    <lineage>
        <taxon>Bacteria</taxon>
        <taxon>Bacillati</taxon>
        <taxon>Actinomycetota</taxon>
        <taxon>Actinomycetes</taxon>
        <taxon>Streptosporangiales</taxon>
        <taxon>Thermomonosporaceae</taxon>
        <taxon>Actinomadura</taxon>
    </lineage>
</organism>
<dbReference type="Proteomes" id="UP000198318">
    <property type="component" value="Unassembled WGS sequence"/>
</dbReference>
<sequence length="30" mass="3425">TDPVGEAYQRFFDDVEARTCKSCGEVLQPY</sequence>
<accession>A0A239KZC5</accession>
<reference evidence="1 3" key="1">
    <citation type="submission" date="2017-06" db="EMBL/GenBank/DDBJ databases">
        <authorList>
            <person name="Kim H.J."/>
            <person name="Triplett B.A."/>
        </authorList>
    </citation>
    <scope>NUCLEOTIDE SEQUENCE [LARGE SCALE GENOMIC DNA]</scope>
    <source>
        <strain evidence="1 3">DSM 44715</strain>
    </source>
</reference>
<dbReference type="EMBL" id="FZOR01000045">
    <property type="protein sequence ID" value="SNT56294.1"/>
    <property type="molecule type" value="Genomic_DNA"/>
</dbReference>
<proteinExistence type="predicted"/>
<gene>
    <name evidence="1" type="ORF">SAMN05443665_10201</name>
    <name evidence="2" type="ORF">SAMN05443665_10451</name>
</gene>
<dbReference type="AlphaFoldDB" id="A0A239KZC5"/>
<name>A0A239KZC5_9ACTN</name>
<evidence type="ECO:0000313" key="2">
    <source>
        <dbReference type="EMBL" id="SNT56294.1"/>
    </source>
</evidence>
<keyword evidence="3" id="KW-1185">Reference proteome</keyword>
<protein>
    <recommendedName>
        <fullName evidence="4">3-hydroxyanthranilate 3,4-dioxygenase</fullName>
    </recommendedName>
</protein>
<feature type="non-terminal residue" evidence="1">
    <location>
        <position position="1"/>
    </location>
</feature>
<evidence type="ECO:0000313" key="1">
    <source>
        <dbReference type="EMBL" id="SNT22839.1"/>
    </source>
</evidence>